<feature type="binding site" evidence="2">
    <location>
        <position position="148"/>
    </location>
    <ligand>
        <name>substrate</name>
    </ligand>
</feature>
<comment type="caution">
    <text evidence="5">The sequence shown here is derived from an EMBL/GenBank/DDBJ whole genome shotgun (WGS) entry which is preliminary data.</text>
</comment>
<dbReference type="InterPro" id="IPR049368">
    <property type="entry name" value="FkbO_Hyg5-like_N"/>
</dbReference>
<name>A0A495W1B4_9PSEU</name>
<sequence length="359" mass="37751">MDDTARGAATALRSAPACRLHREGPPPAGPGLLATVHHGDAATPPELVAGVPRVRLRVSADAAAGFTETWTAPGTVHSGRSGGMVFAHTDEHLFLAGHLPRGDRCARAVAVAYSAAFELVLSLGFPRLVRMWNLVRGINDTRSGTEVYRAFCAGRAEAFDRHRARGLGMPAATAVGALGGGIGFHLLATRSAGVTHLENPRQVAAYRYPRRYGPRPPSFSRATWLQPDPVEPGRGVLYVSGTAGILGHESVHPGDARRQCDVALRNIAVLIGRANTARHGIAAGFTPTDLRSVRVYVRHARDLDAVRARCALALDPAADVVFVVTDLCRRELLVEIEAVASASGGARCASAPHGGGPAP</sequence>
<feature type="active site" description="Proton acceptor" evidence="1">
    <location>
        <position position="335"/>
    </location>
</feature>
<evidence type="ECO:0000256" key="3">
    <source>
        <dbReference type="SAM" id="MobiDB-lite"/>
    </source>
</evidence>
<feature type="domain" description="Chorismatase FkbO/Hyg5-like N-terminal" evidence="4">
    <location>
        <begin position="68"/>
        <end position="188"/>
    </location>
</feature>
<protein>
    <submittedName>
        <fullName evidence="5">Chorismatase</fullName>
    </submittedName>
</protein>
<dbReference type="AlphaFoldDB" id="A0A495W1B4"/>
<feature type="binding site" evidence="2">
    <location>
        <position position="208"/>
    </location>
    <ligand>
        <name>substrate</name>
    </ligand>
</feature>
<evidence type="ECO:0000259" key="4">
    <source>
        <dbReference type="Pfam" id="PF21168"/>
    </source>
</evidence>
<dbReference type="Proteomes" id="UP000282084">
    <property type="component" value="Unassembled WGS sequence"/>
</dbReference>
<organism evidence="5 6">
    <name type="scientific">Saccharothrix australiensis</name>
    <dbReference type="NCBI Taxonomy" id="2072"/>
    <lineage>
        <taxon>Bacteria</taxon>
        <taxon>Bacillati</taxon>
        <taxon>Actinomycetota</taxon>
        <taxon>Actinomycetes</taxon>
        <taxon>Pseudonocardiales</taxon>
        <taxon>Pseudonocardiaceae</taxon>
        <taxon>Saccharothrix</taxon>
    </lineage>
</organism>
<evidence type="ECO:0000313" key="5">
    <source>
        <dbReference type="EMBL" id="RKT55462.1"/>
    </source>
</evidence>
<dbReference type="RefSeq" id="WP_121007159.1">
    <property type="nucleotide sequence ID" value="NZ_RBXO01000001.1"/>
</dbReference>
<gene>
    <name evidence="5" type="ORF">C8E97_4130</name>
</gene>
<feature type="binding site" evidence="2">
    <location>
        <position position="221"/>
    </location>
    <ligand>
        <name>substrate</name>
    </ligand>
</feature>
<reference evidence="5 6" key="1">
    <citation type="submission" date="2018-10" db="EMBL/GenBank/DDBJ databases">
        <title>Sequencing the genomes of 1000 actinobacteria strains.</title>
        <authorList>
            <person name="Klenk H.-P."/>
        </authorList>
    </citation>
    <scope>NUCLEOTIDE SEQUENCE [LARGE SCALE GENOMIC DNA]</scope>
    <source>
        <strain evidence="5 6">DSM 43800</strain>
    </source>
</reference>
<evidence type="ECO:0000313" key="6">
    <source>
        <dbReference type="Proteomes" id="UP000282084"/>
    </source>
</evidence>
<proteinExistence type="predicted"/>
<accession>A0A495W1B4</accession>
<dbReference type="NCBIfam" id="TIGR04444">
    <property type="entry name" value="chori_FkbO_Hyg5"/>
    <property type="match status" value="1"/>
</dbReference>
<dbReference type="Pfam" id="PF21168">
    <property type="entry name" value="FkbO_Hyg5-like_N"/>
    <property type="match status" value="1"/>
</dbReference>
<dbReference type="InterPro" id="IPR031038">
    <property type="entry name" value="Chori_FkbO_Hyg5"/>
</dbReference>
<evidence type="ECO:0000256" key="1">
    <source>
        <dbReference type="PIRSR" id="PIRSR631038-1"/>
    </source>
</evidence>
<dbReference type="CDD" id="cd06153">
    <property type="entry name" value="YjgF_YER057c_UK114_like_5"/>
    <property type="match status" value="1"/>
</dbReference>
<dbReference type="Gene3D" id="3.30.1330.40">
    <property type="entry name" value="RutC-like"/>
    <property type="match status" value="1"/>
</dbReference>
<dbReference type="SUPFAM" id="SSF55298">
    <property type="entry name" value="YjgF-like"/>
    <property type="match status" value="1"/>
</dbReference>
<feature type="region of interest" description="Disordered" evidence="3">
    <location>
        <begin position="1"/>
        <end position="34"/>
    </location>
</feature>
<dbReference type="EMBL" id="RBXO01000001">
    <property type="protein sequence ID" value="RKT55462.1"/>
    <property type="molecule type" value="Genomic_DNA"/>
</dbReference>
<keyword evidence="6" id="KW-1185">Reference proteome</keyword>
<evidence type="ECO:0000256" key="2">
    <source>
        <dbReference type="PIRSR" id="PIRSR631038-2"/>
    </source>
</evidence>
<feature type="binding site" evidence="2">
    <location>
        <position position="155"/>
    </location>
    <ligand>
        <name>substrate</name>
    </ligand>
</feature>
<dbReference type="InterPro" id="IPR035959">
    <property type="entry name" value="RutC-like_sf"/>
</dbReference>
<dbReference type="OrthoDB" id="1114505at2"/>